<evidence type="ECO:0000259" key="1">
    <source>
        <dbReference type="Pfam" id="PF01636"/>
    </source>
</evidence>
<reference evidence="2 3" key="1">
    <citation type="submission" date="2013-08" db="EMBL/GenBank/DDBJ databases">
        <title>draft genome of Halomonas huanghegensis, strain BJGMM-B45T.</title>
        <authorList>
            <person name="Miao C."/>
            <person name="Wan Y."/>
            <person name="Jin W."/>
        </authorList>
    </citation>
    <scope>NUCLEOTIDE SEQUENCE [LARGE SCALE GENOMIC DNA]</scope>
    <source>
        <strain evidence="2 3">BJGMM-B45</strain>
    </source>
</reference>
<dbReference type="Gene3D" id="3.30.200.20">
    <property type="entry name" value="Phosphorylase Kinase, domain 1"/>
    <property type="match status" value="1"/>
</dbReference>
<dbReference type="KEGG" id="hhu:AR456_04420"/>
<dbReference type="RefSeq" id="WP_021820144.1">
    <property type="nucleotide sequence ID" value="NZ_AVBC01000039.1"/>
</dbReference>
<evidence type="ECO:0000313" key="2">
    <source>
        <dbReference type="EMBL" id="ERL50095.1"/>
    </source>
</evidence>
<dbReference type="InterPro" id="IPR002575">
    <property type="entry name" value="Aminoglycoside_PTrfase"/>
</dbReference>
<dbReference type="EMBL" id="AVBC01000039">
    <property type="protein sequence ID" value="ERL50095.1"/>
    <property type="molecule type" value="Genomic_DNA"/>
</dbReference>
<comment type="caution">
    <text evidence="2">The sequence shown here is derived from an EMBL/GenBank/DDBJ whole genome shotgun (WGS) entry which is preliminary data.</text>
</comment>
<gene>
    <name evidence="2" type="ORF">BJB45_02935</name>
</gene>
<dbReference type="InterPro" id="IPR011009">
    <property type="entry name" value="Kinase-like_dom_sf"/>
</dbReference>
<dbReference type="eggNOG" id="COG3178">
    <property type="taxonomic scope" value="Bacteria"/>
</dbReference>
<dbReference type="AlphaFoldDB" id="W1N582"/>
<dbReference type="PATRIC" id="fig|1178482.3.peg.3189"/>
<organism evidence="2 3">
    <name type="scientific">Halomonas huangheensis</name>
    <dbReference type="NCBI Taxonomy" id="1178482"/>
    <lineage>
        <taxon>Bacteria</taxon>
        <taxon>Pseudomonadati</taxon>
        <taxon>Pseudomonadota</taxon>
        <taxon>Gammaproteobacteria</taxon>
        <taxon>Oceanospirillales</taxon>
        <taxon>Halomonadaceae</taxon>
        <taxon>Halomonas</taxon>
    </lineage>
</organism>
<dbReference type="STRING" id="1178482.AR456_04420"/>
<evidence type="ECO:0000313" key="3">
    <source>
        <dbReference type="Proteomes" id="UP000019113"/>
    </source>
</evidence>
<accession>W1N582</accession>
<sequence length="343" mass="38943">MPQADTLTRLERLQQWASARHDHSGQRSSLSLAAGDASFRRYYRLYLEGNTRMLMDAPPPQEDIRPFVTIAHAWRQVGLPVPEVYASDAEAGFVELEDLGDAPLHLALDNADDRTTNAHFERALALIDTLQNRADPSILPPYDRNALARELDLFPEWCLGQWLNMAPPPGWDELRLALMDTALTQPVVAVHRDYDAMNLMEHAGELYLIDFQDALAGPISYDLISLLHGRYRRFSTTRRAHWIEAFRQRAIDDRRLDAACDDATFLAQVNAMAAQRSLKVLGIFCRLTLRDTREGYLARLPHFLDHLEDSLAGLNGHNPFRHWVSRQLRPALMQKLTAAGVSM</sequence>
<feature type="domain" description="Aminoglycoside phosphotransferase" evidence="1">
    <location>
        <begin position="31"/>
        <end position="254"/>
    </location>
</feature>
<dbReference type="Gene3D" id="3.90.1200.10">
    <property type="match status" value="1"/>
</dbReference>
<dbReference type="OrthoDB" id="9809275at2"/>
<proteinExistence type="predicted"/>
<protein>
    <recommendedName>
        <fullName evidence="1">Aminoglycoside phosphotransferase domain-containing protein</fullName>
    </recommendedName>
</protein>
<dbReference type="Pfam" id="PF01636">
    <property type="entry name" value="APH"/>
    <property type="match status" value="1"/>
</dbReference>
<dbReference type="SUPFAM" id="SSF56112">
    <property type="entry name" value="Protein kinase-like (PK-like)"/>
    <property type="match status" value="1"/>
</dbReference>
<name>W1N582_9GAMM</name>
<dbReference type="Proteomes" id="UP000019113">
    <property type="component" value="Unassembled WGS sequence"/>
</dbReference>
<keyword evidence="3" id="KW-1185">Reference proteome</keyword>